<evidence type="ECO:0000259" key="5">
    <source>
        <dbReference type="PROSITE" id="PS50931"/>
    </source>
</evidence>
<evidence type="ECO:0000313" key="7">
    <source>
        <dbReference type="Proteomes" id="UP000198290"/>
    </source>
</evidence>
<dbReference type="KEGG" id="amah:DLM_0512"/>
<dbReference type="STRING" id="332411.VI06_00155"/>
<dbReference type="OrthoDB" id="9178040at2"/>
<evidence type="ECO:0000256" key="3">
    <source>
        <dbReference type="ARBA" id="ARBA00023125"/>
    </source>
</evidence>
<evidence type="ECO:0000313" key="6">
    <source>
        <dbReference type="EMBL" id="BBF84173.1"/>
    </source>
</evidence>
<keyword evidence="7" id="KW-1185">Reference proteome</keyword>
<name>A0A3G9GBI9_9NEIS</name>
<dbReference type="PANTHER" id="PTHR30537">
    <property type="entry name" value="HTH-TYPE TRANSCRIPTIONAL REGULATOR"/>
    <property type="match status" value="1"/>
</dbReference>
<sequence>MARENLNDLRTFVLVAREGSFTRAAAKLGVSPSAVSHTMRGLEESLGMRLVTRTTRSVALTTAGEQVLAIFAPRLDEIEAELSVLREQRDKPAGSIRITATDFAAEHYLLPKLAQLLPDYPDVQVELSIDYGLTDIVAQRFDAGIRFGDQVARDMIAVRISPDIQTTVVATPAYFARHGVPEHPRDLTEHNCIGMRLPTYGGLYAWEFEQGDNKFSIRVDGQLTINTLPQMLHATLSGIGLAYTARDYVLPYLADGSLQEVLQPWCAVFPGFHLYYPSRRQSSRALMLLVDALRYHAA</sequence>
<dbReference type="GO" id="GO:0006351">
    <property type="term" value="P:DNA-templated transcription"/>
    <property type="evidence" value="ECO:0007669"/>
    <property type="project" value="TreeGrafter"/>
</dbReference>
<dbReference type="GO" id="GO:0003700">
    <property type="term" value="F:DNA-binding transcription factor activity"/>
    <property type="evidence" value="ECO:0007669"/>
    <property type="project" value="InterPro"/>
</dbReference>
<dbReference type="Gene3D" id="3.40.190.290">
    <property type="match status" value="1"/>
</dbReference>
<dbReference type="InterPro" id="IPR036388">
    <property type="entry name" value="WH-like_DNA-bd_sf"/>
</dbReference>
<keyword evidence="4" id="KW-0804">Transcription</keyword>
<proteinExistence type="inferred from homology"/>
<dbReference type="SUPFAM" id="SSF53850">
    <property type="entry name" value="Periplasmic binding protein-like II"/>
    <property type="match status" value="1"/>
</dbReference>
<dbReference type="InterPro" id="IPR036390">
    <property type="entry name" value="WH_DNA-bd_sf"/>
</dbReference>
<dbReference type="InterPro" id="IPR058163">
    <property type="entry name" value="LysR-type_TF_proteobact-type"/>
</dbReference>
<dbReference type="RefSeq" id="WP_089084938.1">
    <property type="nucleotide sequence ID" value="NZ_AP018823.1"/>
</dbReference>
<feature type="domain" description="HTH lysR-type" evidence="5">
    <location>
        <begin position="4"/>
        <end position="61"/>
    </location>
</feature>
<dbReference type="PROSITE" id="PS50931">
    <property type="entry name" value="HTH_LYSR"/>
    <property type="match status" value="1"/>
</dbReference>
<protein>
    <submittedName>
        <fullName evidence="6">Transcriptional regulator, LysR family</fullName>
    </submittedName>
</protein>
<dbReference type="SUPFAM" id="SSF46785">
    <property type="entry name" value="Winged helix' DNA-binding domain"/>
    <property type="match status" value="1"/>
</dbReference>
<dbReference type="PANTHER" id="PTHR30537:SF1">
    <property type="entry name" value="HTH-TYPE TRANSCRIPTIONAL REGULATOR PGRR"/>
    <property type="match status" value="1"/>
</dbReference>
<reference evidence="7" key="3">
    <citation type="journal article" date="2017" name="Plant Physiol. Biochem.">
        <title>Differential oxidative and antioxidative response of duckweed Lemna minor toward plant growth promoting/inhibiting bacteria.</title>
        <authorList>
            <person name="Ishizawa H."/>
            <person name="Kuroda M."/>
            <person name="Morikawa M."/>
            <person name="Ike M."/>
        </authorList>
    </citation>
    <scope>NUCLEOTIDE SEQUENCE [LARGE SCALE GENOMIC DNA]</scope>
    <source>
        <strain evidence="7">H3</strain>
    </source>
</reference>
<dbReference type="Gene3D" id="1.10.10.10">
    <property type="entry name" value="Winged helix-like DNA-binding domain superfamily/Winged helix DNA-binding domain"/>
    <property type="match status" value="1"/>
</dbReference>
<gene>
    <name evidence="6" type="ORF">DLM_0512</name>
</gene>
<dbReference type="AlphaFoldDB" id="A0A3G9GBI9"/>
<dbReference type="FunFam" id="1.10.10.10:FF:000001">
    <property type="entry name" value="LysR family transcriptional regulator"/>
    <property type="match status" value="1"/>
</dbReference>
<dbReference type="CDD" id="cd08474">
    <property type="entry name" value="PBP2_CrgA_like_5"/>
    <property type="match status" value="1"/>
</dbReference>
<dbReference type="InterPro" id="IPR005119">
    <property type="entry name" value="LysR_subst-bd"/>
</dbReference>
<comment type="similarity">
    <text evidence="1">Belongs to the LysR transcriptional regulatory family.</text>
</comment>
<evidence type="ECO:0000256" key="4">
    <source>
        <dbReference type="ARBA" id="ARBA00023163"/>
    </source>
</evidence>
<reference evidence="7" key="1">
    <citation type="journal article" date="2017" name="Biotechnol. Biofuels">
        <title>Evaluation of environmental bacterial communities as a factor affecting the growth of duckweed Lemna minor.</title>
        <authorList>
            <person name="Ishizawa H."/>
            <person name="Kuroda M."/>
            <person name="Morikawa M."/>
            <person name="Ike M."/>
        </authorList>
    </citation>
    <scope>NUCLEOTIDE SEQUENCE [LARGE SCALE GENOMIC DNA]</scope>
    <source>
        <strain evidence="7">H3</strain>
    </source>
</reference>
<dbReference type="GO" id="GO:0043565">
    <property type="term" value="F:sequence-specific DNA binding"/>
    <property type="evidence" value="ECO:0007669"/>
    <property type="project" value="TreeGrafter"/>
</dbReference>
<dbReference type="Proteomes" id="UP000198290">
    <property type="component" value="Chromosome"/>
</dbReference>
<dbReference type="EMBL" id="AP018823">
    <property type="protein sequence ID" value="BBF84173.1"/>
    <property type="molecule type" value="Genomic_DNA"/>
</dbReference>
<dbReference type="PRINTS" id="PR00039">
    <property type="entry name" value="HTHLYSR"/>
</dbReference>
<dbReference type="InterPro" id="IPR000847">
    <property type="entry name" value="LysR_HTH_N"/>
</dbReference>
<reference evidence="6 7" key="2">
    <citation type="journal article" date="2017" name="Genome Announc.">
        <title>Draft genome sequence of Aquitalea magnusonii strain H3, a plant growth-promoting bacterium of duckweed Lemna minor.</title>
        <authorList>
            <person name="Ishizawa H."/>
            <person name="Kuroda M."/>
            <person name="Ike M."/>
        </authorList>
    </citation>
    <scope>NUCLEOTIDE SEQUENCE [LARGE SCALE GENOMIC DNA]</scope>
    <source>
        <strain evidence="6 7">H3</strain>
    </source>
</reference>
<dbReference type="Pfam" id="PF03466">
    <property type="entry name" value="LysR_substrate"/>
    <property type="match status" value="1"/>
</dbReference>
<keyword evidence="3" id="KW-0238">DNA-binding</keyword>
<dbReference type="FunFam" id="3.40.190.290:FF:000012">
    <property type="entry name" value="Transcriptional regulator, LysR family"/>
    <property type="match status" value="1"/>
</dbReference>
<keyword evidence="2" id="KW-0805">Transcription regulation</keyword>
<dbReference type="Pfam" id="PF00126">
    <property type="entry name" value="HTH_1"/>
    <property type="match status" value="1"/>
</dbReference>
<organism evidence="6 7">
    <name type="scientific">Aquitalea magnusonii</name>
    <dbReference type="NCBI Taxonomy" id="332411"/>
    <lineage>
        <taxon>Bacteria</taxon>
        <taxon>Pseudomonadati</taxon>
        <taxon>Pseudomonadota</taxon>
        <taxon>Betaproteobacteria</taxon>
        <taxon>Neisseriales</taxon>
        <taxon>Chromobacteriaceae</taxon>
        <taxon>Aquitalea</taxon>
    </lineage>
</organism>
<evidence type="ECO:0000256" key="1">
    <source>
        <dbReference type="ARBA" id="ARBA00009437"/>
    </source>
</evidence>
<evidence type="ECO:0000256" key="2">
    <source>
        <dbReference type="ARBA" id="ARBA00023015"/>
    </source>
</evidence>
<accession>A0A3G9GBI9</accession>